<organism evidence="1 2">
    <name type="scientific">Flavobacterium yafengii</name>
    <dbReference type="NCBI Taxonomy" id="3041253"/>
    <lineage>
        <taxon>Bacteria</taxon>
        <taxon>Pseudomonadati</taxon>
        <taxon>Bacteroidota</taxon>
        <taxon>Flavobacteriia</taxon>
        <taxon>Flavobacteriales</taxon>
        <taxon>Flavobacteriaceae</taxon>
        <taxon>Flavobacterium</taxon>
    </lineage>
</organism>
<keyword evidence="2" id="KW-1185">Reference proteome</keyword>
<proteinExistence type="predicted"/>
<dbReference type="EMBL" id="JASCRY010000003">
    <property type="protein sequence ID" value="MDI5950236.1"/>
    <property type="molecule type" value="Genomic_DNA"/>
</dbReference>
<evidence type="ECO:0000313" key="2">
    <source>
        <dbReference type="Proteomes" id="UP001228643"/>
    </source>
</evidence>
<dbReference type="RefSeq" id="WP_282716761.1">
    <property type="nucleotide sequence ID" value="NZ_JASCRX010000004.1"/>
</dbReference>
<gene>
    <name evidence="1" type="ORF">QLS97_11315</name>
</gene>
<sequence>MKKLTNEELPDAVEALFGKMECIEILLKEKNHLYSRNDRSKNYLVIEKCSSSFNKSDLAQFFYLLMDEAVLFFDTKSENCNRSKMQQFIEENFTYSGDVGLQVSIDTISKQFSESKGFTYREKQLKFLDKVICIFQNRRKKLACR</sequence>
<accession>A0AAW6TP67</accession>
<dbReference type="Proteomes" id="UP001228643">
    <property type="component" value="Unassembled WGS sequence"/>
</dbReference>
<evidence type="ECO:0000313" key="1">
    <source>
        <dbReference type="EMBL" id="MDI5950236.1"/>
    </source>
</evidence>
<name>A0AAW6TP67_9FLAO</name>
<protein>
    <submittedName>
        <fullName evidence="1">Uncharacterized protein</fullName>
    </submittedName>
</protein>
<reference evidence="1 2" key="1">
    <citation type="submission" date="2023-04" db="EMBL/GenBank/DDBJ databases">
        <title>Two novel species of Flavobacterium.</title>
        <authorList>
            <person name="Liu Q."/>
            <person name="Xin Y.-H."/>
        </authorList>
    </citation>
    <scope>NUCLEOTIDE SEQUENCE [LARGE SCALE GENOMIC DNA]</scope>
    <source>
        <strain evidence="1 2">LB2P87</strain>
    </source>
</reference>
<comment type="caution">
    <text evidence="1">The sequence shown here is derived from an EMBL/GenBank/DDBJ whole genome shotgun (WGS) entry which is preliminary data.</text>
</comment>
<dbReference type="AlphaFoldDB" id="A0AAW6TP67"/>